<accession>A0A367JIP5</accession>
<proteinExistence type="predicted"/>
<comment type="caution">
    <text evidence="1">The sequence shown here is derived from an EMBL/GenBank/DDBJ whole genome shotgun (WGS) entry which is preliminary data.</text>
</comment>
<evidence type="ECO:0000313" key="2">
    <source>
        <dbReference type="Proteomes" id="UP000252139"/>
    </source>
</evidence>
<keyword evidence="2" id="KW-1185">Reference proteome</keyword>
<reference evidence="1 2" key="1">
    <citation type="journal article" date="2018" name="G3 (Bethesda)">
        <title>Phylogenetic and Phylogenomic Definition of Rhizopus Species.</title>
        <authorList>
            <person name="Gryganskyi A.P."/>
            <person name="Golan J."/>
            <person name="Dolatabadi S."/>
            <person name="Mondo S."/>
            <person name="Robb S."/>
            <person name="Idnurm A."/>
            <person name="Muszewska A."/>
            <person name="Steczkiewicz K."/>
            <person name="Masonjones S."/>
            <person name="Liao H.L."/>
            <person name="Gajdeczka M.T."/>
            <person name="Anike F."/>
            <person name="Vuek A."/>
            <person name="Anishchenko I.M."/>
            <person name="Voigt K."/>
            <person name="de Hoog G.S."/>
            <person name="Smith M.E."/>
            <person name="Heitman J."/>
            <person name="Vilgalys R."/>
            <person name="Stajich J.E."/>
        </authorList>
    </citation>
    <scope>NUCLEOTIDE SEQUENCE [LARGE SCALE GENOMIC DNA]</scope>
    <source>
        <strain evidence="1 2">CBS 357.93</strain>
    </source>
</reference>
<dbReference type="EMBL" id="PJQL01001226">
    <property type="protein sequence ID" value="RCH89800.1"/>
    <property type="molecule type" value="Genomic_DNA"/>
</dbReference>
<organism evidence="1 2">
    <name type="scientific">Rhizopus azygosporus</name>
    <name type="common">Rhizopus microsporus var. azygosporus</name>
    <dbReference type="NCBI Taxonomy" id="86630"/>
    <lineage>
        <taxon>Eukaryota</taxon>
        <taxon>Fungi</taxon>
        <taxon>Fungi incertae sedis</taxon>
        <taxon>Mucoromycota</taxon>
        <taxon>Mucoromycotina</taxon>
        <taxon>Mucoromycetes</taxon>
        <taxon>Mucorales</taxon>
        <taxon>Mucorineae</taxon>
        <taxon>Rhizopodaceae</taxon>
        <taxon>Rhizopus</taxon>
    </lineage>
</organism>
<dbReference type="Proteomes" id="UP000252139">
    <property type="component" value="Unassembled WGS sequence"/>
</dbReference>
<protein>
    <submittedName>
        <fullName evidence="1">Uncharacterized protein</fullName>
    </submittedName>
</protein>
<name>A0A367JIP5_RHIAZ</name>
<gene>
    <name evidence="1" type="ORF">CU097_011507</name>
</gene>
<dbReference type="AlphaFoldDB" id="A0A367JIP5"/>
<evidence type="ECO:0000313" key="1">
    <source>
        <dbReference type="EMBL" id="RCH89800.1"/>
    </source>
</evidence>
<sequence length="106" mass="12391">MANEFDKTRKPYATCAYNFSLRNRDSDTRLDKKIQCIFHNIDNENEDYLSVHTLGTVSSFSDNRKFIAVDDYEFETERNSEEGLSAYSQFSSIQSCFKNFSTTCKY</sequence>